<gene>
    <name evidence="3" type="ORF">BEN76_03035</name>
</gene>
<dbReference type="STRING" id="487316.BEN76_03035"/>
<proteinExistence type="predicted"/>
<accession>A0A1P8EFR9</accession>
<dbReference type="Pfam" id="PF13264">
    <property type="entry name" value="DUF4055"/>
    <property type="match status" value="1"/>
</dbReference>
<dbReference type="RefSeq" id="WP_076032211.1">
    <property type="nucleotide sequence ID" value="NZ_CP016896.1"/>
</dbReference>
<name>A0A1P8EFR9_9GAMM</name>
<dbReference type="AlphaFoldDB" id="A0A1P8EFR9"/>
<reference evidence="3 4" key="1">
    <citation type="submission" date="2016-08" db="EMBL/GenBank/DDBJ databases">
        <title>Complete genome sequence of Acinetobacter baylyi strain GFJ2.</title>
        <authorList>
            <person name="Tabata M."/>
            <person name="Kuboki S."/>
            <person name="Gibu N."/>
            <person name="Kinouchi Y."/>
            <person name="Vangnai A."/>
            <person name="Kasai D."/>
            <person name="Fukuda M."/>
        </authorList>
    </citation>
    <scope>NUCLEOTIDE SEQUENCE [LARGE SCALE GENOMIC DNA]</scope>
    <source>
        <strain evidence="3 4">GFJ2</strain>
    </source>
</reference>
<evidence type="ECO:0000259" key="2">
    <source>
        <dbReference type="Pfam" id="PF13264"/>
    </source>
</evidence>
<organism evidence="3 4">
    <name type="scientific">Acinetobacter soli</name>
    <dbReference type="NCBI Taxonomy" id="487316"/>
    <lineage>
        <taxon>Bacteria</taxon>
        <taxon>Pseudomonadati</taxon>
        <taxon>Pseudomonadota</taxon>
        <taxon>Gammaproteobacteria</taxon>
        <taxon>Moraxellales</taxon>
        <taxon>Moraxellaceae</taxon>
        <taxon>Acinetobacter</taxon>
    </lineage>
</organism>
<dbReference type="InterPro" id="IPR025129">
    <property type="entry name" value="DUF4055"/>
</dbReference>
<feature type="region of interest" description="Disordered" evidence="1">
    <location>
        <begin position="451"/>
        <end position="481"/>
    </location>
</feature>
<protein>
    <recommendedName>
        <fullName evidence="2">DUF4055 domain-containing protein</fullName>
    </recommendedName>
</protein>
<dbReference type="Proteomes" id="UP000185674">
    <property type="component" value="Chromosome"/>
</dbReference>
<sequence>MAVNSKHPKYAEFEGRWKVVHDLCDGANAVKKAGALYLPEINVSKDKRENDLRNQAYRDRAVLYEITKDTKQELIGIAFSEDPNFDPDGMDFLKYNADGTGKSYYHLMQSALSGLLDAGRGGLFVDYPQTDGATSVAEVERLGILPTVVHYKTLSIINWGVRKVGAHFKTALVVLAEKDSTVDPSDEFSLKEIQLYRVLRLDQNGEYCVQIYSDRTGTLQADSEPYYPTDANGAKWNEIPFMPLGSVANDWEIDNIPLESLALMNIAHYHNSAEYENSVFLCGQIQPVMTGLDIEWRDHLEEQGVMLGSTTPLMLPVGSTFTFAQAEEQMIAKEAMEAKEKHMKALGAKLLEENQVVKTATESNNESMAKYSVLSLCVANLNEASEIALRWCAKYFGSGDKAKFTIKQDFAKGKLSLDALKFYNELVQQGKLSRETFHTIRTTGKVPEIDFEEEEKRIEAETASALPGMNYERPNSTESNT</sequence>
<dbReference type="KEGG" id="asol:BEN76_03035"/>
<evidence type="ECO:0000313" key="3">
    <source>
        <dbReference type="EMBL" id="APV35051.1"/>
    </source>
</evidence>
<evidence type="ECO:0000313" key="4">
    <source>
        <dbReference type="Proteomes" id="UP000185674"/>
    </source>
</evidence>
<evidence type="ECO:0000256" key="1">
    <source>
        <dbReference type="SAM" id="MobiDB-lite"/>
    </source>
</evidence>
<feature type="domain" description="DUF4055" evidence="2">
    <location>
        <begin position="257"/>
        <end position="395"/>
    </location>
</feature>
<dbReference type="EMBL" id="CP016896">
    <property type="protein sequence ID" value="APV35051.1"/>
    <property type="molecule type" value="Genomic_DNA"/>
</dbReference>